<evidence type="ECO:0000313" key="4">
    <source>
        <dbReference type="Proteomes" id="UP000694865"/>
    </source>
</evidence>
<gene>
    <name evidence="5" type="primary">LOC100374056</name>
</gene>
<name>A0ABM0GIU1_SACKO</name>
<keyword evidence="2" id="KW-1133">Transmembrane helix</keyword>
<evidence type="ECO:0000256" key="1">
    <source>
        <dbReference type="SAM" id="MobiDB-lite"/>
    </source>
</evidence>
<protein>
    <submittedName>
        <fullName evidence="5">Uncharacterized protein LOC100374056</fullName>
    </submittedName>
</protein>
<sequence length="116" mass="12611">MLKLHTILVFLFVLLLSQDHLGVVSTTDDPSAETTLDPEVEAENEDVSLAVILAAFFYALLIVSVTIILVACVFCKCCPKGKQQDTEALEVQEKSDHKLDGINNPGANVQNDNTPL</sequence>
<keyword evidence="3" id="KW-0732">Signal</keyword>
<accession>A0ABM0GIU1</accession>
<reference evidence="5" key="1">
    <citation type="submission" date="2025-08" db="UniProtKB">
        <authorList>
            <consortium name="RefSeq"/>
        </authorList>
    </citation>
    <scope>IDENTIFICATION</scope>
    <source>
        <tissue evidence="5">Testes</tissue>
    </source>
</reference>
<proteinExistence type="predicted"/>
<evidence type="ECO:0000313" key="5">
    <source>
        <dbReference type="RefSeq" id="XP_002730790.1"/>
    </source>
</evidence>
<feature type="compositionally biased region" description="Polar residues" evidence="1">
    <location>
        <begin position="105"/>
        <end position="116"/>
    </location>
</feature>
<keyword evidence="2" id="KW-0812">Transmembrane</keyword>
<evidence type="ECO:0000256" key="3">
    <source>
        <dbReference type="SAM" id="SignalP"/>
    </source>
</evidence>
<dbReference type="RefSeq" id="XP_002730790.1">
    <property type="nucleotide sequence ID" value="XM_002730744.2"/>
</dbReference>
<feature type="region of interest" description="Disordered" evidence="1">
    <location>
        <begin position="94"/>
        <end position="116"/>
    </location>
</feature>
<dbReference type="Proteomes" id="UP000694865">
    <property type="component" value="Unplaced"/>
</dbReference>
<keyword evidence="4" id="KW-1185">Reference proteome</keyword>
<keyword evidence="2" id="KW-0472">Membrane</keyword>
<feature type="signal peptide" evidence="3">
    <location>
        <begin position="1"/>
        <end position="22"/>
    </location>
</feature>
<dbReference type="GeneID" id="100374056"/>
<evidence type="ECO:0000256" key="2">
    <source>
        <dbReference type="SAM" id="Phobius"/>
    </source>
</evidence>
<feature type="chain" id="PRO_5046883724" evidence="3">
    <location>
        <begin position="23"/>
        <end position="116"/>
    </location>
</feature>
<organism evidence="4 5">
    <name type="scientific">Saccoglossus kowalevskii</name>
    <name type="common">Acorn worm</name>
    <dbReference type="NCBI Taxonomy" id="10224"/>
    <lineage>
        <taxon>Eukaryota</taxon>
        <taxon>Metazoa</taxon>
        <taxon>Hemichordata</taxon>
        <taxon>Enteropneusta</taxon>
        <taxon>Harrimaniidae</taxon>
        <taxon>Saccoglossus</taxon>
    </lineage>
</organism>
<feature type="transmembrane region" description="Helical" evidence="2">
    <location>
        <begin position="50"/>
        <end position="74"/>
    </location>
</feature>